<accession>A0A0E0EDD0</accession>
<feature type="transmembrane region" description="Helical" evidence="2">
    <location>
        <begin position="398"/>
        <end position="424"/>
    </location>
</feature>
<dbReference type="STRING" id="40149.A0A0E0EDD0"/>
<reference evidence="4" key="2">
    <citation type="submission" date="2018-05" db="EMBL/GenBank/DDBJ databases">
        <title>OmerRS3 (Oryza meridionalis Reference Sequence Version 3).</title>
        <authorList>
            <person name="Zhang J."/>
            <person name="Kudrna D."/>
            <person name="Lee S."/>
            <person name="Talag J."/>
            <person name="Welchert J."/>
            <person name="Wing R.A."/>
        </authorList>
    </citation>
    <scope>NUCLEOTIDE SEQUENCE [LARGE SCALE GENOMIC DNA]</scope>
    <source>
        <strain evidence="4">cv. OR44</strain>
    </source>
</reference>
<feature type="region of interest" description="Disordered" evidence="1">
    <location>
        <begin position="1"/>
        <end position="39"/>
    </location>
</feature>
<feature type="transmembrane region" description="Helical" evidence="2">
    <location>
        <begin position="346"/>
        <end position="365"/>
    </location>
</feature>
<dbReference type="InterPro" id="IPR032816">
    <property type="entry name" value="VTT_dom"/>
</dbReference>
<dbReference type="Proteomes" id="UP000008021">
    <property type="component" value="Chromosome 7"/>
</dbReference>
<feature type="transmembrane region" description="Helical" evidence="2">
    <location>
        <begin position="98"/>
        <end position="114"/>
    </location>
</feature>
<evidence type="ECO:0000259" key="3">
    <source>
        <dbReference type="Pfam" id="PF09335"/>
    </source>
</evidence>
<dbReference type="EnsemblPlants" id="OMERI07G16050.4">
    <property type="protein sequence ID" value="OMERI07G16050.4"/>
    <property type="gene ID" value="OMERI07G16050"/>
</dbReference>
<reference evidence="4" key="1">
    <citation type="submission" date="2015-04" db="UniProtKB">
        <authorList>
            <consortium name="EnsemblPlants"/>
        </authorList>
    </citation>
    <scope>IDENTIFICATION</scope>
</reference>
<feature type="domain" description="VTT" evidence="3">
    <location>
        <begin position="228"/>
        <end position="324"/>
    </location>
</feature>
<evidence type="ECO:0000256" key="2">
    <source>
        <dbReference type="SAM" id="Phobius"/>
    </source>
</evidence>
<feature type="transmembrane region" description="Helical" evidence="2">
    <location>
        <begin position="280"/>
        <end position="302"/>
    </location>
</feature>
<evidence type="ECO:0000256" key="1">
    <source>
        <dbReference type="SAM" id="MobiDB-lite"/>
    </source>
</evidence>
<dbReference type="Pfam" id="PF09335">
    <property type="entry name" value="VTT_dom"/>
    <property type="match status" value="1"/>
</dbReference>
<dbReference type="Gramene" id="OMERI07G16050.4">
    <property type="protein sequence ID" value="OMERI07G16050.4"/>
    <property type="gene ID" value="OMERI07G16050"/>
</dbReference>
<keyword evidence="5" id="KW-1185">Reference proteome</keyword>
<sequence length="452" mass="50155">MEGQFEKKRRTRRDRRSDLVGGRVGADPEGCEMGPAAADDAAAGDDQALSDLREKHRIDLERLTLTSQPLRTLALFALAIGQSIKSTCLCVLKDSARLKFLVLLVASACTPLLLTNGPHEKHVQELLWYVRFGLWWVILGVASSIGLGSGLHTFVLYLGPHIALFTIKAVHCGRTDLKSAPYDTILLKMRPSWLEKDCLEFGPPMYQETIPFSKILHEVHLEAVLWGIGTALGELPPYFLSRAGHKLDELEELDASVSGEGFLSSTLHRAKRWLMSHSQYLNFPTILLLASVPNPLFDLAGILCGQFNIPFWKFFLATLIGKAVIKTTLVITLCNNQLLDLVEKRIMWVFGNVPMVSSVLPSLVAKLKTAKSKFLSASVAASASSVVKETKWNLSFSLIWNTVVWLLIMNFIVQIITSTAQSYLKRQQELEIRKKLSATIQTVSEPSTGLSN</sequence>
<organism evidence="4">
    <name type="scientific">Oryza meridionalis</name>
    <dbReference type="NCBI Taxonomy" id="40149"/>
    <lineage>
        <taxon>Eukaryota</taxon>
        <taxon>Viridiplantae</taxon>
        <taxon>Streptophyta</taxon>
        <taxon>Embryophyta</taxon>
        <taxon>Tracheophyta</taxon>
        <taxon>Spermatophyta</taxon>
        <taxon>Magnoliopsida</taxon>
        <taxon>Liliopsida</taxon>
        <taxon>Poales</taxon>
        <taxon>Poaceae</taxon>
        <taxon>BOP clade</taxon>
        <taxon>Oryzoideae</taxon>
        <taxon>Oryzeae</taxon>
        <taxon>Oryzinae</taxon>
        <taxon>Oryza</taxon>
    </lineage>
</organism>
<name>A0A0E0EDD0_9ORYZ</name>
<evidence type="ECO:0000313" key="4">
    <source>
        <dbReference type="EnsemblPlants" id="OMERI07G16050.4"/>
    </source>
</evidence>
<feature type="transmembrane region" description="Helical" evidence="2">
    <location>
        <begin position="134"/>
        <end position="158"/>
    </location>
</feature>
<keyword evidence="2" id="KW-1133">Transmembrane helix</keyword>
<keyword evidence="2" id="KW-0812">Transmembrane</keyword>
<dbReference type="AlphaFoldDB" id="A0A0E0EDD0"/>
<protein>
    <recommendedName>
        <fullName evidence="3">VTT domain-containing protein</fullName>
    </recommendedName>
</protein>
<proteinExistence type="predicted"/>
<evidence type="ECO:0000313" key="5">
    <source>
        <dbReference type="Proteomes" id="UP000008021"/>
    </source>
</evidence>
<feature type="transmembrane region" description="Helical" evidence="2">
    <location>
        <begin position="314"/>
        <end position="334"/>
    </location>
</feature>
<keyword evidence="2" id="KW-0472">Membrane</keyword>